<evidence type="ECO:0000313" key="3">
    <source>
        <dbReference type="Proteomes" id="UP000270343"/>
    </source>
</evidence>
<gene>
    <name evidence="2" type="ORF">D7231_23880</name>
</gene>
<sequence>MSDMPTDTSAGAEAAPTWLSVHVHAHSDLDRHLGHLAGLLHRTAAGTGARAWFFLRYWESGPHVRLRALCPSAGQWERARSELSAAAERWARENPEHRPLTDAEYAETSAWILRRETTGAPAAPLLPSRTVRVEPFSGAWMPDAPACTEQPETLAFLTASSTVALRLHRDHDWQARARHAVDVLRALLAAPAQPVPPPAGPGTPPLTDAFAQWAERLAGTETPEVRRRSSLALAAAWPPPSRAGVAMATRCLAVLSPGSSARPLLHAWHTHCNRLGLNLLEEAAAAWTALALTAEVRG</sequence>
<reference evidence="2 3" key="1">
    <citation type="journal article" date="2015" name="Antonie Van Leeuwenhoek">
        <title>Streptomyces klenkii sp. nov., isolated from deep marine sediment.</title>
        <authorList>
            <person name="Veyisoglu A."/>
            <person name="Sahin N."/>
        </authorList>
    </citation>
    <scope>NUCLEOTIDE SEQUENCE [LARGE SCALE GENOMIC DNA]</scope>
    <source>
        <strain evidence="2 3">KCTC 29202</strain>
    </source>
</reference>
<dbReference type="Proteomes" id="UP000270343">
    <property type="component" value="Unassembled WGS sequence"/>
</dbReference>
<dbReference type="AlphaFoldDB" id="A0A3B0AZE3"/>
<evidence type="ECO:0000259" key="1">
    <source>
        <dbReference type="Pfam" id="PF14028"/>
    </source>
</evidence>
<protein>
    <recommendedName>
        <fullName evidence="1">Thiopeptide-type bacteriocin biosynthesis domain-containing protein</fullName>
    </recommendedName>
</protein>
<dbReference type="InterPro" id="IPR023809">
    <property type="entry name" value="Thiopep_bacteriocin_synth_dom"/>
</dbReference>
<dbReference type="EMBL" id="RBAM01000010">
    <property type="protein sequence ID" value="RKN65863.1"/>
    <property type="molecule type" value="Genomic_DNA"/>
</dbReference>
<comment type="caution">
    <text evidence="2">The sequence shown here is derived from an EMBL/GenBank/DDBJ whole genome shotgun (WGS) entry which is preliminary data.</text>
</comment>
<keyword evidence="3" id="KW-1185">Reference proteome</keyword>
<evidence type="ECO:0000313" key="2">
    <source>
        <dbReference type="EMBL" id="RKN65863.1"/>
    </source>
</evidence>
<organism evidence="2 3">
    <name type="scientific">Streptomyces klenkii</name>
    <dbReference type="NCBI Taxonomy" id="1420899"/>
    <lineage>
        <taxon>Bacteria</taxon>
        <taxon>Bacillati</taxon>
        <taxon>Actinomycetota</taxon>
        <taxon>Actinomycetes</taxon>
        <taxon>Kitasatosporales</taxon>
        <taxon>Streptomycetaceae</taxon>
        <taxon>Streptomyces</taxon>
    </lineage>
</organism>
<proteinExistence type="predicted"/>
<name>A0A3B0AZE3_9ACTN</name>
<feature type="domain" description="Thiopeptide-type bacteriocin biosynthesis" evidence="1">
    <location>
        <begin position="18"/>
        <end position="286"/>
    </location>
</feature>
<accession>A0A3B0AZE3</accession>
<dbReference type="Pfam" id="PF14028">
    <property type="entry name" value="Lant_dehydr_C"/>
    <property type="match status" value="1"/>
</dbReference>